<name>A0A8T2QG55_CERRI</name>
<protein>
    <submittedName>
        <fullName evidence="3">Uncharacterized protein</fullName>
    </submittedName>
</protein>
<feature type="region of interest" description="Disordered" evidence="1">
    <location>
        <begin position="277"/>
        <end position="308"/>
    </location>
</feature>
<dbReference type="EMBL" id="CM035440">
    <property type="protein sequence ID" value="KAH7283090.1"/>
    <property type="molecule type" value="Genomic_DNA"/>
</dbReference>
<feature type="transmembrane region" description="Helical" evidence="2">
    <location>
        <begin position="481"/>
        <end position="507"/>
    </location>
</feature>
<dbReference type="EMBL" id="CM035440">
    <property type="protein sequence ID" value="KAH7283092.1"/>
    <property type="molecule type" value="Genomic_DNA"/>
</dbReference>
<proteinExistence type="predicted"/>
<dbReference type="AlphaFoldDB" id="A0A8T2QG55"/>
<gene>
    <name evidence="3" type="ORF">KP509_35G060300</name>
</gene>
<dbReference type="OrthoDB" id="1920951at2759"/>
<feature type="compositionally biased region" description="Low complexity" evidence="1">
    <location>
        <begin position="184"/>
        <end position="194"/>
    </location>
</feature>
<accession>A0A8T2QG55</accession>
<keyword evidence="2" id="KW-0472">Membrane</keyword>
<dbReference type="Proteomes" id="UP000825935">
    <property type="component" value="Chromosome 35"/>
</dbReference>
<dbReference type="PANTHER" id="PTHR33868">
    <property type="entry name" value="EXPRESSED PROTEIN"/>
    <property type="match status" value="1"/>
</dbReference>
<sequence length="509" mass="56467">MTDTNPSSDLRRMSSNEFLTFGQESKADPCTLYQQYQSLSADKAAPTSKNMDRCEGLPCFSGAHLAEKNTETDLPWQFGPGRPCDVDSQYILREEFSVSGLGDIANPKNSKKFSETEYEWQLIIDRKQTFESEWFSLNILEDNDLRNESVDTLNKEDGFGAETNLSSKSSLFSGSETVESSDAGTSKSSKLSGSLSTEINAAKSSHRDGALWRTADSKELAALVSEKKHRYLKNCDLPSSENSSWKGPLSGCDLIPSKDTRPLASSADNVLLASLHKEDPNQLESRRLPSSPLTAGSAGLMQSHGRSPIMSEPQAIPSSLPVHAEKRSGDIKLSRKVHSRGHVRDSKCGFEALGEALCHSQTRARQAEKLATQALQEREKLVQLIFRESWTARTYKQWVHTLELENMCLKMWPDNDLEAWIGNEKELSGISNSSDKIVDPFRDTLKCLPQKKHCSLPRPREGRSKKHGSVPENKVWLRCTIGLAFALGLSFAGAGLMIGWSMGWILLPH</sequence>
<evidence type="ECO:0000313" key="4">
    <source>
        <dbReference type="Proteomes" id="UP000825935"/>
    </source>
</evidence>
<keyword evidence="4" id="KW-1185">Reference proteome</keyword>
<feature type="region of interest" description="Disordered" evidence="1">
    <location>
        <begin position="170"/>
        <end position="194"/>
    </location>
</feature>
<keyword evidence="2" id="KW-1133">Transmembrane helix</keyword>
<comment type="caution">
    <text evidence="3">The sequence shown here is derived from an EMBL/GenBank/DDBJ whole genome shotgun (WGS) entry which is preliminary data.</text>
</comment>
<keyword evidence="2" id="KW-0812">Transmembrane</keyword>
<reference evidence="3" key="1">
    <citation type="submission" date="2021-08" db="EMBL/GenBank/DDBJ databases">
        <title>WGS assembly of Ceratopteris richardii.</title>
        <authorList>
            <person name="Marchant D.B."/>
            <person name="Chen G."/>
            <person name="Jenkins J."/>
            <person name="Shu S."/>
            <person name="Leebens-Mack J."/>
            <person name="Grimwood J."/>
            <person name="Schmutz J."/>
            <person name="Soltis P."/>
            <person name="Soltis D."/>
            <person name="Chen Z.-H."/>
        </authorList>
    </citation>
    <scope>NUCLEOTIDE SEQUENCE</scope>
    <source>
        <strain evidence="3">Whitten #5841</strain>
        <tissue evidence="3">Leaf</tissue>
    </source>
</reference>
<evidence type="ECO:0000313" key="3">
    <source>
        <dbReference type="EMBL" id="KAH7283092.1"/>
    </source>
</evidence>
<evidence type="ECO:0000256" key="1">
    <source>
        <dbReference type="SAM" id="MobiDB-lite"/>
    </source>
</evidence>
<feature type="compositionally biased region" description="Basic and acidic residues" evidence="1">
    <location>
        <begin position="277"/>
        <end position="287"/>
    </location>
</feature>
<organism evidence="3 4">
    <name type="scientific">Ceratopteris richardii</name>
    <name type="common">Triangle waterfern</name>
    <dbReference type="NCBI Taxonomy" id="49495"/>
    <lineage>
        <taxon>Eukaryota</taxon>
        <taxon>Viridiplantae</taxon>
        <taxon>Streptophyta</taxon>
        <taxon>Embryophyta</taxon>
        <taxon>Tracheophyta</taxon>
        <taxon>Polypodiopsida</taxon>
        <taxon>Polypodiidae</taxon>
        <taxon>Polypodiales</taxon>
        <taxon>Pteridineae</taxon>
        <taxon>Pteridaceae</taxon>
        <taxon>Parkerioideae</taxon>
        <taxon>Ceratopteris</taxon>
    </lineage>
</organism>
<evidence type="ECO:0000256" key="2">
    <source>
        <dbReference type="SAM" id="Phobius"/>
    </source>
</evidence>
<dbReference type="PANTHER" id="PTHR33868:SF2">
    <property type="entry name" value="EXPRESSED PROTEIN"/>
    <property type="match status" value="1"/>
</dbReference>